<gene>
    <name evidence="2" type="ORF">UFOVP670_44</name>
</gene>
<keyword evidence="1" id="KW-0175">Coiled coil</keyword>
<reference evidence="2" key="1">
    <citation type="submission" date="2020-04" db="EMBL/GenBank/DDBJ databases">
        <authorList>
            <person name="Chiriac C."/>
            <person name="Salcher M."/>
            <person name="Ghai R."/>
            <person name="Kavagutti S V."/>
        </authorList>
    </citation>
    <scope>NUCLEOTIDE SEQUENCE</scope>
</reference>
<dbReference type="Pfam" id="PF16510">
    <property type="entry name" value="P22_portal"/>
    <property type="match status" value="1"/>
</dbReference>
<evidence type="ECO:0000313" key="2">
    <source>
        <dbReference type="EMBL" id="CAB4155925.1"/>
    </source>
</evidence>
<dbReference type="EMBL" id="LR796632">
    <property type="protein sequence ID" value="CAB4155925.1"/>
    <property type="molecule type" value="Genomic_DNA"/>
</dbReference>
<proteinExistence type="predicted"/>
<sequence length="788" mass="88898">MARISKEQRLADIHAEAMTQFDRIQSALRQERLQCLDDRRFYSIAGAQWEGSLGAQFENKPRFEVNKVHLAVLRIINEYRNNRISAAFISKDGTEYDKLADTCADLFRADEQDSVATEAYDTAFEEAVGGGFGAFRLHTEYENEEDDDDEKQRIRIAPIFDADSSVFFDLDAKRQDKADAKHCFVITSQSRAAYMEEWGDDPSSWPKDIKRSEFDWLTPDVVYVAEYYRLERENQTIRVFRHLDGSEVKHPEADFEDDEELEATLAALGAREVRQKKIKRRRVRKYILSGNAVLEDCGLIAGKHIPIVPVYGKRWFVDNVERCMGAVRLAKDAQRLKNMQVSKLGEIAALSSVEKPILFPEQVAGHQQLWETDNIKNFPYLLINPVTDATGQQQNLPPVAYTKAPNIPPALAAVLQVTEMDIKEILGNQGEADKMVSNISGKAVEMIQQRLDMQSFIYMSNFAKAVKRGGEIWLGMAKEVYVEEGRTMKGMGEQGEVTSIELMKPMLRDGMQETDNDLSEADFDVAVTVGPTSDSKRAATVRALTGMLAITSDPETAKVLQAMTMMNMEGEGISEVREYFRKQLVNMGVLKPTEEEAQELAQAQQQAQEPTPEQRYLLSQAEKTLAEVEKIKAEAQKLATEYDPSTVQMERDFEERKMAMENEKERMKLEVARLQSEVAQVKALSELEGERERTRATIEAPRREGGSVAPMIVVDRDGKMADVIQPTVEAMTMALAQTSEALEALSETQSSLLQEMVAMKGAANRPRNTRLKVVKLPDGSYEGMREDD</sequence>
<dbReference type="InterPro" id="IPR032427">
    <property type="entry name" value="P22_portal"/>
</dbReference>
<protein>
    <submittedName>
        <fullName evidence="2">Phage P22-like portal protein</fullName>
    </submittedName>
</protein>
<evidence type="ECO:0000256" key="1">
    <source>
        <dbReference type="SAM" id="Coils"/>
    </source>
</evidence>
<accession>A0A6J5NFF4</accession>
<feature type="coiled-coil region" evidence="1">
    <location>
        <begin position="618"/>
        <end position="684"/>
    </location>
</feature>
<organism evidence="2">
    <name type="scientific">uncultured Caudovirales phage</name>
    <dbReference type="NCBI Taxonomy" id="2100421"/>
    <lineage>
        <taxon>Viruses</taxon>
        <taxon>Duplodnaviria</taxon>
        <taxon>Heunggongvirae</taxon>
        <taxon>Uroviricota</taxon>
        <taxon>Caudoviricetes</taxon>
        <taxon>Peduoviridae</taxon>
        <taxon>Maltschvirus</taxon>
        <taxon>Maltschvirus maltsch</taxon>
    </lineage>
</organism>
<dbReference type="Gene3D" id="6.10.280.90">
    <property type="match status" value="1"/>
</dbReference>
<name>A0A6J5NFF4_9CAUD</name>